<feature type="non-terminal residue" evidence="1">
    <location>
        <position position="1"/>
    </location>
</feature>
<keyword evidence="2" id="KW-1185">Reference proteome</keyword>
<organism evidence="1 2">
    <name type="scientific">Pristionchus mayeri</name>
    <dbReference type="NCBI Taxonomy" id="1317129"/>
    <lineage>
        <taxon>Eukaryota</taxon>
        <taxon>Metazoa</taxon>
        <taxon>Ecdysozoa</taxon>
        <taxon>Nematoda</taxon>
        <taxon>Chromadorea</taxon>
        <taxon>Rhabditida</taxon>
        <taxon>Rhabditina</taxon>
        <taxon>Diplogasteromorpha</taxon>
        <taxon>Diplogasteroidea</taxon>
        <taxon>Neodiplogasteridae</taxon>
        <taxon>Pristionchus</taxon>
    </lineage>
</organism>
<gene>
    <name evidence="1" type="ORF">PMAYCL1PPCAC_01137</name>
</gene>
<proteinExistence type="predicted"/>
<sequence length="140" mass="16015">IMEHAIYRKKYIIYTEKNGQFTILMPWMFAFKTRKEQFRATSALSLSTRELRHDPLVVLLEFGENRRRTGGLDGFCLLLDLLAINDVGEVEVAQFLCCDLSLGAELGNCFGDDSWVSPEVFPGLLHHLDLLRSHLVGHDY</sequence>
<dbReference type="AlphaFoldDB" id="A0AAN4Z3Z2"/>
<protein>
    <submittedName>
        <fullName evidence="1">Uncharacterized protein</fullName>
    </submittedName>
</protein>
<accession>A0AAN4Z3Z2</accession>
<reference evidence="2" key="1">
    <citation type="submission" date="2022-10" db="EMBL/GenBank/DDBJ databases">
        <title>Genome assembly of Pristionchus species.</title>
        <authorList>
            <person name="Yoshida K."/>
            <person name="Sommer R.J."/>
        </authorList>
    </citation>
    <scope>NUCLEOTIDE SEQUENCE [LARGE SCALE GENOMIC DNA]</scope>
    <source>
        <strain evidence="2">RS5460</strain>
    </source>
</reference>
<evidence type="ECO:0000313" key="1">
    <source>
        <dbReference type="EMBL" id="GMR30942.1"/>
    </source>
</evidence>
<comment type="caution">
    <text evidence="1">The sequence shown here is derived from an EMBL/GenBank/DDBJ whole genome shotgun (WGS) entry which is preliminary data.</text>
</comment>
<dbReference type="EMBL" id="BTRK01000001">
    <property type="protein sequence ID" value="GMR30942.1"/>
    <property type="molecule type" value="Genomic_DNA"/>
</dbReference>
<name>A0AAN4Z3Z2_9BILA</name>
<dbReference type="Proteomes" id="UP001328107">
    <property type="component" value="Unassembled WGS sequence"/>
</dbReference>
<feature type="non-terminal residue" evidence="1">
    <location>
        <position position="140"/>
    </location>
</feature>
<evidence type="ECO:0000313" key="2">
    <source>
        <dbReference type="Proteomes" id="UP001328107"/>
    </source>
</evidence>